<keyword evidence="5 6" id="KW-0482">Metalloprotease</keyword>
<dbReference type="InterPro" id="IPR024079">
    <property type="entry name" value="MetalloPept_cat_dom_sf"/>
</dbReference>
<evidence type="ECO:0000313" key="9">
    <source>
        <dbReference type="EMBL" id="RNA15157.1"/>
    </source>
</evidence>
<dbReference type="Pfam" id="PF01400">
    <property type="entry name" value="Astacin"/>
    <property type="match status" value="1"/>
</dbReference>
<dbReference type="PROSITE" id="PS51257">
    <property type="entry name" value="PROKAR_LIPOPROTEIN"/>
    <property type="match status" value="1"/>
</dbReference>
<feature type="active site" evidence="6">
    <location>
        <position position="157"/>
    </location>
</feature>
<feature type="domain" description="Peptidase M12A" evidence="8">
    <location>
        <begin position="49"/>
        <end position="261"/>
    </location>
</feature>
<sequence>MKNFASFALIALFSCLGALPIENEPKDPMQGDFFEGDIAGVDKDLKGLAQIPTYSYGKWPNGIVPYIIDSGTYSSEQTATILSGMRLIEDQTRINGKDCIRFVPRSSQSTYLKIYNGQGCWSYVGKQNQAGAQLVSLQKPTATNKASCVWKGTVAHELLHALGFWHEQSRVDRDNYVKINWQNIASNQQHNFNKYGSSSADTLGFPYDYYSIMHYEWNAFSTNGQATVVPLQSGINLVNASKKDLLTSIDVAEIRKYYGCS</sequence>
<dbReference type="Gene3D" id="3.40.390.10">
    <property type="entry name" value="Collagenase (Catalytic Domain)"/>
    <property type="match status" value="1"/>
</dbReference>
<dbReference type="OrthoDB" id="291007at2759"/>
<keyword evidence="7" id="KW-0732">Signal</keyword>
<dbReference type="InterPro" id="IPR034035">
    <property type="entry name" value="Astacin-like_dom"/>
</dbReference>
<dbReference type="SUPFAM" id="SSF55486">
    <property type="entry name" value="Metalloproteases ('zincins'), catalytic domain"/>
    <property type="match status" value="1"/>
</dbReference>
<keyword evidence="2 6" id="KW-0479">Metal-binding</keyword>
<feature type="signal peptide" evidence="7">
    <location>
        <begin position="1"/>
        <end position="18"/>
    </location>
</feature>
<name>A0A3M7QUQ4_BRAPC</name>
<dbReference type="GO" id="GO:0006508">
    <property type="term" value="P:proteolysis"/>
    <property type="evidence" value="ECO:0007669"/>
    <property type="project" value="UniProtKB-KW"/>
</dbReference>
<proteinExistence type="predicted"/>
<evidence type="ECO:0000256" key="4">
    <source>
        <dbReference type="ARBA" id="ARBA00022833"/>
    </source>
</evidence>
<dbReference type="STRING" id="10195.A0A3M7QUQ4"/>
<feature type="binding site" evidence="6">
    <location>
        <position position="156"/>
    </location>
    <ligand>
        <name>Zn(2+)</name>
        <dbReference type="ChEBI" id="CHEBI:29105"/>
        <note>catalytic</note>
    </ligand>
</feature>
<keyword evidence="3 6" id="KW-0378">Hydrolase</keyword>
<keyword evidence="4 6" id="KW-0862">Zinc</keyword>
<feature type="binding site" evidence="6">
    <location>
        <position position="166"/>
    </location>
    <ligand>
        <name>Zn(2+)</name>
        <dbReference type="ChEBI" id="CHEBI:29105"/>
        <note>catalytic</note>
    </ligand>
</feature>
<dbReference type="PRINTS" id="PR00480">
    <property type="entry name" value="ASTACIN"/>
</dbReference>
<comment type="caution">
    <text evidence="9">The sequence shown here is derived from an EMBL/GenBank/DDBJ whole genome shotgun (WGS) entry which is preliminary data.</text>
</comment>
<accession>A0A3M7QUQ4</accession>
<organism evidence="9 10">
    <name type="scientific">Brachionus plicatilis</name>
    <name type="common">Marine rotifer</name>
    <name type="synonym">Brachionus muelleri</name>
    <dbReference type="NCBI Taxonomy" id="10195"/>
    <lineage>
        <taxon>Eukaryota</taxon>
        <taxon>Metazoa</taxon>
        <taxon>Spiralia</taxon>
        <taxon>Gnathifera</taxon>
        <taxon>Rotifera</taxon>
        <taxon>Eurotatoria</taxon>
        <taxon>Monogononta</taxon>
        <taxon>Pseudotrocha</taxon>
        <taxon>Ploima</taxon>
        <taxon>Brachionidae</taxon>
        <taxon>Brachionus</taxon>
    </lineage>
</organism>
<dbReference type="PANTHER" id="PTHR10127">
    <property type="entry name" value="DISCOIDIN, CUB, EGF, LAMININ , AND ZINC METALLOPROTEASE DOMAIN CONTAINING"/>
    <property type="match status" value="1"/>
</dbReference>
<dbReference type="SMART" id="SM00235">
    <property type="entry name" value="ZnMc"/>
    <property type="match status" value="1"/>
</dbReference>
<evidence type="ECO:0000256" key="5">
    <source>
        <dbReference type="ARBA" id="ARBA00023049"/>
    </source>
</evidence>
<feature type="chain" id="PRO_5017849026" description="Metalloendopeptidase" evidence="7">
    <location>
        <begin position="19"/>
        <end position="261"/>
    </location>
</feature>
<dbReference type="GO" id="GO:0004222">
    <property type="term" value="F:metalloendopeptidase activity"/>
    <property type="evidence" value="ECO:0007669"/>
    <property type="project" value="UniProtKB-UniRule"/>
</dbReference>
<keyword evidence="10" id="KW-1185">Reference proteome</keyword>
<evidence type="ECO:0000256" key="2">
    <source>
        <dbReference type="ARBA" id="ARBA00022723"/>
    </source>
</evidence>
<dbReference type="CDD" id="cd04280">
    <property type="entry name" value="ZnMc_astacin_like"/>
    <property type="match status" value="1"/>
</dbReference>
<protein>
    <recommendedName>
        <fullName evidence="7">Metalloendopeptidase</fullName>
        <ecNumber evidence="7">3.4.24.-</ecNumber>
    </recommendedName>
</protein>
<dbReference type="PANTHER" id="PTHR10127:SF780">
    <property type="entry name" value="METALLOENDOPEPTIDASE"/>
    <property type="match status" value="1"/>
</dbReference>
<evidence type="ECO:0000256" key="6">
    <source>
        <dbReference type="PROSITE-ProRule" id="PRU01211"/>
    </source>
</evidence>
<evidence type="ECO:0000256" key="1">
    <source>
        <dbReference type="ARBA" id="ARBA00022670"/>
    </source>
</evidence>
<comment type="cofactor">
    <cofactor evidence="6 7">
        <name>Zn(2+)</name>
        <dbReference type="ChEBI" id="CHEBI:29105"/>
    </cofactor>
    <text evidence="6 7">Binds 1 zinc ion per subunit.</text>
</comment>
<reference evidence="9 10" key="1">
    <citation type="journal article" date="2018" name="Sci. Rep.">
        <title>Genomic signatures of local adaptation to the degree of environmental predictability in rotifers.</title>
        <authorList>
            <person name="Franch-Gras L."/>
            <person name="Hahn C."/>
            <person name="Garcia-Roger E.M."/>
            <person name="Carmona M.J."/>
            <person name="Serra M."/>
            <person name="Gomez A."/>
        </authorList>
    </citation>
    <scope>NUCLEOTIDE SEQUENCE [LARGE SCALE GENOMIC DNA]</scope>
    <source>
        <strain evidence="9">HYR1</strain>
    </source>
</reference>
<feature type="binding site" evidence="6">
    <location>
        <position position="160"/>
    </location>
    <ligand>
        <name>Zn(2+)</name>
        <dbReference type="ChEBI" id="CHEBI:29105"/>
        <note>catalytic</note>
    </ligand>
</feature>
<dbReference type="EC" id="3.4.24.-" evidence="7"/>
<dbReference type="EMBL" id="REGN01005027">
    <property type="protein sequence ID" value="RNA15157.1"/>
    <property type="molecule type" value="Genomic_DNA"/>
</dbReference>
<evidence type="ECO:0000259" key="8">
    <source>
        <dbReference type="PROSITE" id="PS51864"/>
    </source>
</evidence>
<evidence type="ECO:0000313" key="10">
    <source>
        <dbReference type="Proteomes" id="UP000276133"/>
    </source>
</evidence>
<dbReference type="GO" id="GO:0008270">
    <property type="term" value="F:zinc ion binding"/>
    <property type="evidence" value="ECO:0007669"/>
    <property type="project" value="UniProtKB-UniRule"/>
</dbReference>
<dbReference type="AlphaFoldDB" id="A0A3M7QUQ4"/>
<dbReference type="Proteomes" id="UP000276133">
    <property type="component" value="Unassembled WGS sequence"/>
</dbReference>
<evidence type="ECO:0000256" key="3">
    <source>
        <dbReference type="ARBA" id="ARBA00022801"/>
    </source>
</evidence>
<dbReference type="InterPro" id="IPR006026">
    <property type="entry name" value="Peptidase_Metallo"/>
</dbReference>
<dbReference type="InterPro" id="IPR001506">
    <property type="entry name" value="Peptidase_M12A"/>
</dbReference>
<dbReference type="PROSITE" id="PS51864">
    <property type="entry name" value="ASTACIN"/>
    <property type="match status" value="1"/>
</dbReference>
<evidence type="ECO:0000256" key="7">
    <source>
        <dbReference type="RuleBase" id="RU361183"/>
    </source>
</evidence>
<keyword evidence="1 6" id="KW-0645">Protease</keyword>
<comment type="caution">
    <text evidence="6">Lacks conserved residue(s) required for the propagation of feature annotation.</text>
</comment>
<gene>
    <name evidence="9" type="ORF">BpHYR1_004220</name>
</gene>